<dbReference type="EMBL" id="JAAIUW010000002">
    <property type="protein sequence ID" value="KAF7840518.1"/>
    <property type="molecule type" value="Genomic_DNA"/>
</dbReference>
<protein>
    <submittedName>
        <fullName evidence="2">Uncharacterized protein</fullName>
    </submittedName>
</protein>
<evidence type="ECO:0000313" key="2">
    <source>
        <dbReference type="EMBL" id="KAF7840518.1"/>
    </source>
</evidence>
<feature type="region of interest" description="Disordered" evidence="1">
    <location>
        <begin position="1"/>
        <end position="26"/>
    </location>
</feature>
<comment type="caution">
    <text evidence="2">The sequence shown here is derived from an EMBL/GenBank/DDBJ whole genome shotgun (WGS) entry which is preliminary data.</text>
</comment>
<keyword evidence="3" id="KW-1185">Reference proteome</keyword>
<dbReference type="AlphaFoldDB" id="A0A834X7X6"/>
<evidence type="ECO:0000313" key="3">
    <source>
        <dbReference type="Proteomes" id="UP000634136"/>
    </source>
</evidence>
<dbReference type="Proteomes" id="UP000634136">
    <property type="component" value="Unassembled WGS sequence"/>
</dbReference>
<sequence length="26" mass="2858">MGYREGERMGWGGEVKGPMGHHSRGV</sequence>
<accession>A0A834X7X6</accession>
<proteinExistence type="predicted"/>
<evidence type="ECO:0000256" key="1">
    <source>
        <dbReference type="SAM" id="MobiDB-lite"/>
    </source>
</evidence>
<name>A0A834X7X6_9FABA</name>
<gene>
    <name evidence="2" type="ORF">G2W53_002816</name>
</gene>
<reference evidence="2" key="1">
    <citation type="submission" date="2020-09" db="EMBL/GenBank/DDBJ databases">
        <title>Genome-Enabled Discovery of Anthraquinone Biosynthesis in Senna tora.</title>
        <authorList>
            <person name="Kang S.-H."/>
            <person name="Pandey R.P."/>
            <person name="Lee C.-M."/>
            <person name="Sim J.-S."/>
            <person name="Jeong J.-T."/>
            <person name="Choi B.-S."/>
            <person name="Jung M."/>
            <person name="Ginzburg D."/>
            <person name="Zhao K."/>
            <person name="Won S.Y."/>
            <person name="Oh T.-J."/>
            <person name="Yu Y."/>
            <person name="Kim N.-H."/>
            <person name="Lee O.R."/>
            <person name="Lee T.-H."/>
            <person name="Bashyal P."/>
            <person name="Kim T.-S."/>
            <person name="Lee W.-H."/>
            <person name="Kawkins C."/>
            <person name="Kim C.-K."/>
            <person name="Kim J.S."/>
            <person name="Ahn B.O."/>
            <person name="Rhee S.Y."/>
            <person name="Sohng J.K."/>
        </authorList>
    </citation>
    <scope>NUCLEOTIDE SEQUENCE</scope>
    <source>
        <tissue evidence="2">Leaf</tissue>
    </source>
</reference>
<organism evidence="2 3">
    <name type="scientific">Senna tora</name>
    <dbReference type="NCBI Taxonomy" id="362788"/>
    <lineage>
        <taxon>Eukaryota</taxon>
        <taxon>Viridiplantae</taxon>
        <taxon>Streptophyta</taxon>
        <taxon>Embryophyta</taxon>
        <taxon>Tracheophyta</taxon>
        <taxon>Spermatophyta</taxon>
        <taxon>Magnoliopsida</taxon>
        <taxon>eudicotyledons</taxon>
        <taxon>Gunneridae</taxon>
        <taxon>Pentapetalae</taxon>
        <taxon>rosids</taxon>
        <taxon>fabids</taxon>
        <taxon>Fabales</taxon>
        <taxon>Fabaceae</taxon>
        <taxon>Caesalpinioideae</taxon>
        <taxon>Cassia clade</taxon>
        <taxon>Senna</taxon>
    </lineage>
</organism>